<dbReference type="InterPro" id="IPR016158">
    <property type="entry name" value="Cullin_homology"/>
</dbReference>
<dbReference type="Proteomes" id="UP000051952">
    <property type="component" value="Unassembled WGS sequence"/>
</dbReference>
<evidence type="ECO:0000313" key="5">
    <source>
        <dbReference type="EMBL" id="CUG84347.1"/>
    </source>
</evidence>
<reference evidence="6" key="1">
    <citation type="submission" date="2015-09" db="EMBL/GenBank/DDBJ databases">
        <authorList>
            <consortium name="Pathogen Informatics"/>
        </authorList>
    </citation>
    <scope>NUCLEOTIDE SEQUENCE [LARGE SCALE GENOMIC DNA]</scope>
    <source>
        <strain evidence="6">Lake Konstanz</strain>
    </source>
</reference>
<dbReference type="Pfam" id="PF00888">
    <property type="entry name" value="Cullin"/>
    <property type="match status" value="1"/>
</dbReference>
<dbReference type="SMART" id="SM00884">
    <property type="entry name" value="Cullin_Nedd8"/>
    <property type="match status" value="1"/>
</dbReference>
<protein>
    <submittedName>
        <fullName evidence="5">Cullin, putative</fullName>
    </submittedName>
</protein>
<keyword evidence="6" id="KW-1185">Reference proteome</keyword>
<dbReference type="Gene3D" id="1.20.1310.10">
    <property type="entry name" value="Cullin Repeats"/>
    <property type="match status" value="4"/>
</dbReference>
<dbReference type="SMART" id="SM00182">
    <property type="entry name" value="CULLIN"/>
    <property type="match status" value="1"/>
</dbReference>
<comment type="similarity">
    <text evidence="1 2 3">Belongs to the cullin family.</text>
</comment>
<dbReference type="InterPro" id="IPR059120">
    <property type="entry name" value="Cullin-like_AB"/>
</dbReference>
<dbReference type="Pfam" id="PF26557">
    <property type="entry name" value="Cullin_AB"/>
    <property type="match status" value="1"/>
</dbReference>
<dbReference type="EMBL" id="CYKH01001117">
    <property type="protein sequence ID" value="CUG84347.1"/>
    <property type="molecule type" value="Genomic_DNA"/>
</dbReference>
<dbReference type="InterPro" id="IPR001373">
    <property type="entry name" value="Cullin_N"/>
</dbReference>
<dbReference type="PANTHER" id="PTHR11932">
    <property type="entry name" value="CULLIN"/>
    <property type="match status" value="1"/>
</dbReference>
<dbReference type="Gene3D" id="3.30.230.130">
    <property type="entry name" value="Cullin, Chain C, Domain 2"/>
    <property type="match status" value="1"/>
</dbReference>
<name>A0A0S4J5R6_BODSA</name>
<evidence type="ECO:0000256" key="1">
    <source>
        <dbReference type="ARBA" id="ARBA00006019"/>
    </source>
</evidence>
<dbReference type="InterPro" id="IPR036317">
    <property type="entry name" value="Cullin_homology_sf"/>
</dbReference>
<dbReference type="OrthoDB" id="27073at2759"/>
<proteinExistence type="inferred from homology"/>
<dbReference type="OMA" id="PRPVWND"/>
<gene>
    <name evidence="5" type="ORF">BSAL_88560</name>
</gene>
<dbReference type="SUPFAM" id="SSF46785">
    <property type="entry name" value="Winged helix' DNA-binding domain"/>
    <property type="match status" value="1"/>
</dbReference>
<dbReference type="InterPro" id="IPR045093">
    <property type="entry name" value="Cullin"/>
</dbReference>
<dbReference type="PROSITE" id="PS50069">
    <property type="entry name" value="CULLIN_2"/>
    <property type="match status" value="1"/>
</dbReference>
<dbReference type="SUPFAM" id="SSF75632">
    <property type="entry name" value="Cullin homology domain"/>
    <property type="match status" value="1"/>
</dbReference>
<dbReference type="InterPro" id="IPR016159">
    <property type="entry name" value="Cullin_repeat-like_dom_sf"/>
</dbReference>
<dbReference type="GO" id="GO:0031625">
    <property type="term" value="F:ubiquitin protein ligase binding"/>
    <property type="evidence" value="ECO:0007669"/>
    <property type="project" value="InterPro"/>
</dbReference>
<dbReference type="VEuPathDB" id="TriTrypDB:BSAL_88560"/>
<dbReference type="InterPro" id="IPR036390">
    <property type="entry name" value="WH_DNA-bd_sf"/>
</dbReference>
<dbReference type="Gene3D" id="1.10.10.10">
    <property type="entry name" value="Winged helix-like DNA-binding domain superfamily/Winged helix DNA-binding domain"/>
    <property type="match status" value="1"/>
</dbReference>
<evidence type="ECO:0000256" key="3">
    <source>
        <dbReference type="RuleBase" id="RU003829"/>
    </source>
</evidence>
<evidence type="ECO:0000259" key="4">
    <source>
        <dbReference type="PROSITE" id="PS50069"/>
    </source>
</evidence>
<dbReference type="AlphaFoldDB" id="A0A0S4J5R6"/>
<feature type="domain" description="Cullin family profile" evidence="4">
    <location>
        <begin position="441"/>
        <end position="670"/>
    </location>
</feature>
<dbReference type="SUPFAM" id="SSF74788">
    <property type="entry name" value="Cullin repeat-like"/>
    <property type="match status" value="1"/>
</dbReference>
<dbReference type="InterPro" id="IPR019559">
    <property type="entry name" value="Cullin_neddylation_domain"/>
</dbReference>
<organism evidence="5 6">
    <name type="scientific">Bodo saltans</name>
    <name type="common">Flagellated protozoan</name>
    <dbReference type="NCBI Taxonomy" id="75058"/>
    <lineage>
        <taxon>Eukaryota</taxon>
        <taxon>Discoba</taxon>
        <taxon>Euglenozoa</taxon>
        <taxon>Kinetoplastea</taxon>
        <taxon>Metakinetoplastina</taxon>
        <taxon>Eubodonida</taxon>
        <taxon>Bodonidae</taxon>
        <taxon>Bodo</taxon>
    </lineage>
</organism>
<accession>A0A0S4J5R6</accession>
<sequence>MLQHWGAQYRTTPYNGSPAAGLTFSSLRVQQGGVEFQQLWQLARAGCEQILNWHQSPNQLTGKAMTKHIVDHYTMIYRLASNPGRNVPGLVKGGGNEAVAGKDDQSTQVLVLYYLLREMLKNHLESRVRPRFAGKTGMDILHVYDDQWKKFVVGLDLLSVVFRYLHNHWNKQGIPAGHITTSTKPLGLTLWADYIVTALKGPLESELLACIRQDRERSADSVADGRATSLVRSVVATFGLVGNNDPRRMMLLAEVFDNQYTRDTERYYNGKAVEALQQGSVMEYVAAALSWTKEEMARVERYSTEKSNAPSSIRKTLLICLVETRVEALFQPVSAMLLTLSPAAMSDLGMLYRLIQPSESTVTQLASLIKQRVIEDGLNTVAACAANGEQGSEFILSVLELHRKYRKLIDEWFGSNKAILTALREGCESFINNNPQHKSDMCAEFLARHANTLLRPSQTRDDDLDAGLKEIVEIFDFFTDRDVFQSTYAHLLCQRLIQANMREEWEDRAISAFREKCGRDVTYHWERMLADATSTRRDNRDKYVLYLADSAADQTAPQEFIQAASTIEFLPLIVTSAWWPLKPDLMPSSSSSVVGFLQKQFEAFYKTLQGGRTLSWMQHLSSGVVEARVNPSTPAPLTCTVSSLQWELLNLFNAPTSTTVTFQAFKAATGSLDVAALQRAVFAFLRVKLLTLENAAERDVEKQSYSLNAAFTSTQRRINFLSQVTSDNAMQRTTTGEDLPPASGGVGQAVAQQVLTERRFAVQAAIVRVMKSRRTATYAELFAEVEGMLRKTAFAVTAPDLKANLEALIEKDFVERSAKDANVFVYLT</sequence>
<evidence type="ECO:0000313" key="6">
    <source>
        <dbReference type="Proteomes" id="UP000051952"/>
    </source>
</evidence>
<dbReference type="Pfam" id="PF10557">
    <property type="entry name" value="Cullin_Nedd8"/>
    <property type="match status" value="1"/>
</dbReference>
<evidence type="ECO:0000256" key="2">
    <source>
        <dbReference type="PROSITE-ProRule" id="PRU00330"/>
    </source>
</evidence>
<dbReference type="InterPro" id="IPR036388">
    <property type="entry name" value="WH-like_DNA-bd_sf"/>
</dbReference>
<dbReference type="GO" id="GO:0006511">
    <property type="term" value="P:ubiquitin-dependent protein catabolic process"/>
    <property type="evidence" value="ECO:0007669"/>
    <property type="project" value="InterPro"/>
</dbReference>